<feature type="domain" description="MULE transposase" evidence="5">
    <location>
        <begin position="473"/>
        <end position="566"/>
    </location>
</feature>
<evidence type="ECO:0000313" key="6">
    <source>
        <dbReference type="EMBL" id="GEY65527.1"/>
    </source>
</evidence>
<keyword evidence="2" id="KW-0645">Protease</keyword>
<feature type="non-terminal residue" evidence="6">
    <location>
        <position position="642"/>
    </location>
</feature>
<sequence>EEFCLVTVLKFGVENWTDYNNEEERIPFRRRVFSSSLDGQPIRGKNVVTLIKSEKFKKLDDNDAVSLCCVGILQLVLLGLEDKRLVPNWILRLANDRKGADVTITGVQQTDNYFFYENVDPDKILIRERAENDNSTQSKSDTIRLHPENNLFMQLTDPHIIETLDGSMRPYPSWKNVNWVYMPINVGGVHWVTEAINLDGSIFYVFNSMESESRMLMLEQQVRDWTPVINRIMQMRGMNRGSILHEDLTYTMIHEMVMKKFNLEANYPLNLSAKLSSIEDNFDTTDDHEVRFFVECACNSKDEVAHLSAPERYALKCFHFNECAWKIRATRWGKTKKFSITFFNDVHTRPKTQTYPNHRNANKKVIAHIFTPKLQDTKRVLKGKDIQQDIMSEYKINLSYQQAWRGKDYCIQQIRGSPYESFEMLPYYCYNLERKNEGTVTRIKIDEKGVFEMSFIALGASIRTFVNYLRPLLIIDATHLKGQYKGTNPIAVGMDGNNQIVPIGFGICKGETGPCWSWWMSVLKEYIGDNLNFLFISDKHAAIALALQIEFPLAYHVVCCHHLKMNLSLKIDKTKTLFWKICKAYTTEEFSSNMSHLQDIQPDAYDKLCQVGPQRWKLPVIKLAKIYRAMVQDWYYKRRRFI</sequence>
<accession>A0A699HR54</accession>
<dbReference type="EMBL" id="BKCJ010197382">
    <property type="protein sequence ID" value="GEY65527.1"/>
    <property type="molecule type" value="Genomic_DNA"/>
</dbReference>
<keyword evidence="3" id="KW-0378">Hydrolase</keyword>
<dbReference type="Gene3D" id="3.40.395.10">
    <property type="entry name" value="Adenoviral Proteinase, Chain A"/>
    <property type="match status" value="1"/>
</dbReference>
<dbReference type="PANTHER" id="PTHR31973">
    <property type="entry name" value="POLYPROTEIN, PUTATIVE-RELATED"/>
    <property type="match status" value="1"/>
</dbReference>
<feature type="non-terminal residue" evidence="6">
    <location>
        <position position="1"/>
    </location>
</feature>
<gene>
    <name evidence="6" type="ORF">Tci_437501</name>
</gene>
<proteinExistence type="inferred from homology"/>
<evidence type="ECO:0000256" key="3">
    <source>
        <dbReference type="ARBA" id="ARBA00022801"/>
    </source>
</evidence>
<evidence type="ECO:0000259" key="4">
    <source>
        <dbReference type="Pfam" id="PF02902"/>
    </source>
</evidence>
<name>A0A699HR54_TANCI</name>
<feature type="domain" description="Ubiquitin-like protease family profile" evidence="4">
    <location>
        <begin position="175"/>
        <end position="223"/>
    </location>
</feature>
<organism evidence="6">
    <name type="scientific">Tanacetum cinerariifolium</name>
    <name type="common">Dalmatian daisy</name>
    <name type="synonym">Chrysanthemum cinerariifolium</name>
    <dbReference type="NCBI Taxonomy" id="118510"/>
    <lineage>
        <taxon>Eukaryota</taxon>
        <taxon>Viridiplantae</taxon>
        <taxon>Streptophyta</taxon>
        <taxon>Embryophyta</taxon>
        <taxon>Tracheophyta</taxon>
        <taxon>Spermatophyta</taxon>
        <taxon>Magnoliopsida</taxon>
        <taxon>eudicotyledons</taxon>
        <taxon>Gunneridae</taxon>
        <taxon>Pentapetalae</taxon>
        <taxon>asterids</taxon>
        <taxon>campanulids</taxon>
        <taxon>Asterales</taxon>
        <taxon>Asteraceae</taxon>
        <taxon>Asteroideae</taxon>
        <taxon>Anthemideae</taxon>
        <taxon>Anthemidinae</taxon>
        <taxon>Tanacetum</taxon>
    </lineage>
</organism>
<dbReference type="InterPro" id="IPR038765">
    <property type="entry name" value="Papain-like_cys_pep_sf"/>
</dbReference>
<dbReference type="AlphaFoldDB" id="A0A699HR54"/>
<dbReference type="Pfam" id="PF10551">
    <property type="entry name" value="MULE"/>
    <property type="match status" value="1"/>
</dbReference>
<dbReference type="SUPFAM" id="SSF54001">
    <property type="entry name" value="Cysteine proteinases"/>
    <property type="match status" value="1"/>
</dbReference>
<comment type="similarity">
    <text evidence="1">Belongs to the peptidase C48 family.</text>
</comment>
<dbReference type="InterPro" id="IPR018289">
    <property type="entry name" value="MULE_transposase_dom"/>
</dbReference>
<reference evidence="6" key="1">
    <citation type="journal article" date="2019" name="Sci. Rep.">
        <title>Draft genome of Tanacetum cinerariifolium, the natural source of mosquito coil.</title>
        <authorList>
            <person name="Yamashiro T."/>
            <person name="Shiraishi A."/>
            <person name="Satake H."/>
            <person name="Nakayama K."/>
        </authorList>
    </citation>
    <scope>NUCLEOTIDE SEQUENCE</scope>
</reference>
<comment type="caution">
    <text evidence="6">The sequence shown here is derived from an EMBL/GenBank/DDBJ whole genome shotgun (WGS) entry which is preliminary data.</text>
</comment>
<evidence type="ECO:0000256" key="1">
    <source>
        <dbReference type="ARBA" id="ARBA00005234"/>
    </source>
</evidence>
<protein>
    <submittedName>
        <fullName evidence="6">Transposase, MuDR, MULE transposase domain protein</fullName>
    </submittedName>
</protein>
<evidence type="ECO:0000256" key="2">
    <source>
        <dbReference type="ARBA" id="ARBA00022670"/>
    </source>
</evidence>
<evidence type="ECO:0000259" key="5">
    <source>
        <dbReference type="Pfam" id="PF10551"/>
    </source>
</evidence>
<dbReference type="GO" id="GO:0006508">
    <property type="term" value="P:proteolysis"/>
    <property type="evidence" value="ECO:0007669"/>
    <property type="project" value="UniProtKB-KW"/>
</dbReference>
<dbReference type="InterPro" id="IPR003653">
    <property type="entry name" value="Peptidase_C48_C"/>
</dbReference>
<dbReference type="Pfam" id="PF02902">
    <property type="entry name" value="Peptidase_C48"/>
    <property type="match status" value="1"/>
</dbReference>
<dbReference type="GO" id="GO:0008234">
    <property type="term" value="F:cysteine-type peptidase activity"/>
    <property type="evidence" value="ECO:0007669"/>
    <property type="project" value="InterPro"/>
</dbReference>
<dbReference type="PANTHER" id="PTHR31973:SF187">
    <property type="entry name" value="MUTATOR TRANSPOSASE MUDRA PROTEIN"/>
    <property type="match status" value="1"/>
</dbReference>